<keyword evidence="5" id="KW-1185">Reference proteome</keyword>
<evidence type="ECO:0000313" key="5">
    <source>
        <dbReference type="Proteomes" id="UP000664048"/>
    </source>
</evidence>
<evidence type="ECO:0000313" key="2">
    <source>
        <dbReference type="EMBL" id="MBK1932696.1"/>
    </source>
</evidence>
<name>A0AAP1V6M0_9BURK</name>
<dbReference type="AlphaFoldDB" id="A0AAP1V6M0"/>
<evidence type="ECO:0008006" key="6">
    <source>
        <dbReference type="Google" id="ProtNLM"/>
    </source>
</evidence>
<reference evidence="3 5" key="2">
    <citation type="submission" date="2021-03" db="EMBL/GenBank/DDBJ databases">
        <title>Clinical course, treatment and visual outcome of an outbreak of Burkholderia contaminans endophthalmitis following cataract surgery.</title>
        <authorList>
            <person name="Lind C."/>
            <person name="Olsen K."/>
            <person name="Angelsen N.K."/>
            <person name="Krefting E.A."/>
            <person name="Fossen K."/>
            <person name="Gravningen K."/>
            <person name="Depoorter E."/>
            <person name="Vandamme P."/>
            <person name="Bertelsen G."/>
        </authorList>
    </citation>
    <scope>NUCLEOTIDE SEQUENCE [LARGE SCALE GENOMIC DNA]</scope>
    <source>
        <strain evidence="3 5">51242556</strain>
    </source>
</reference>
<reference evidence="2" key="1">
    <citation type="submission" date="2021-01" db="EMBL/GenBank/DDBJ databases">
        <title>Outbreak of Burkholderia contaminns endophthalmitis traced to a clinical ventilation system.</title>
        <authorList>
            <person name="Lipuma J."/>
            <person name="Spilker T."/>
            <person name="Kratholm J."/>
        </authorList>
    </citation>
    <scope>NUCLEOTIDE SEQUENCE</scope>
    <source>
        <strain evidence="2">HI4954</strain>
    </source>
</reference>
<keyword evidence="1" id="KW-0732">Signal</keyword>
<sequence length="449" mass="46319">MRTTGSLISVSLALAVLPFLLDACGGGSSSITADGQNPLATPDQLAAEKLAITAVADPSVIAAKATLKANWLAAAQAKGGVSSEALTNIDQAVDEAVFSVALAIAAGDPSAPKVVSILAAPHNWYGMNVPGSRTTFDNPDTIYRRIQVDPASSYVLTGKVHAQKPVDFNFSVYNSASATVFNLPGDLLATTADGSYVINATSTATGNGNAIPLASGAASLFVRDTITEWGVQQFNSLAIQRVPSVSAQPLSAQAVAQTLAATLQKPGAGASFAAFNALGYAQAVNTLPAPSLGGSGGRLANQAATYSAFQLADDEALVVNVNLGGAKYFIAPAYGRWTITTDYINHTQTLNNAQAVANPDGTYTFVVSPTDPGVYNWVDTVGLHQGFLNLRWQGLPATPAPQGPSATAQLVKISDLRTVLPATTKYVTASERQTQLAARAGSYSSRYAP</sequence>
<proteinExistence type="predicted"/>
<evidence type="ECO:0000313" key="3">
    <source>
        <dbReference type="EMBL" id="MBO1833193.1"/>
    </source>
</evidence>
<dbReference type="EMBL" id="JAGEMX010000010">
    <property type="protein sequence ID" value="MBO1833193.1"/>
    <property type="molecule type" value="Genomic_DNA"/>
</dbReference>
<accession>A0AAP1V6M0</accession>
<dbReference type="Proteomes" id="UP000611459">
    <property type="component" value="Unassembled WGS sequence"/>
</dbReference>
<dbReference type="EMBL" id="JAENIB010000009">
    <property type="protein sequence ID" value="MBK1932696.1"/>
    <property type="molecule type" value="Genomic_DNA"/>
</dbReference>
<evidence type="ECO:0000313" key="4">
    <source>
        <dbReference type="Proteomes" id="UP000611459"/>
    </source>
</evidence>
<dbReference type="Proteomes" id="UP000664048">
    <property type="component" value="Unassembled WGS sequence"/>
</dbReference>
<feature type="chain" id="PRO_5042951540" description="DUF1214 domain-containing protein" evidence="1">
    <location>
        <begin position="24"/>
        <end position="449"/>
    </location>
</feature>
<gene>
    <name evidence="3" type="ORF">J4M89_27775</name>
    <name evidence="2" type="ORF">JIN94_22685</name>
</gene>
<protein>
    <recommendedName>
        <fullName evidence="6">DUF1214 domain-containing protein</fullName>
    </recommendedName>
</protein>
<comment type="caution">
    <text evidence="2">The sequence shown here is derived from an EMBL/GenBank/DDBJ whole genome shotgun (WGS) entry which is preliminary data.</text>
</comment>
<feature type="signal peptide" evidence="1">
    <location>
        <begin position="1"/>
        <end position="23"/>
    </location>
</feature>
<organism evidence="2 4">
    <name type="scientific">Burkholderia contaminans</name>
    <dbReference type="NCBI Taxonomy" id="488447"/>
    <lineage>
        <taxon>Bacteria</taxon>
        <taxon>Pseudomonadati</taxon>
        <taxon>Pseudomonadota</taxon>
        <taxon>Betaproteobacteria</taxon>
        <taxon>Burkholderiales</taxon>
        <taxon>Burkholderiaceae</taxon>
        <taxon>Burkholderia</taxon>
        <taxon>Burkholderia cepacia complex</taxon>
    </lineage>
</organism>
<evidence type="ECO:0000256" key="1">
    <source>
        <dbReference type="SAM" id="SignalP"/>
    </source>
</evidence>